<reference evidence="1 2" key="1">
    <citation type="submission" date="2020-02" db="EMBL/GenBank/DDBJ databases">
        <authorList>
            <person name="Ferguson B K."/>
        </authorList>
    </citation>
    <scope>NUCLEOTIDE SEQUENCE [LARGE SCALE GENOMIC DNA]</scope>
</reference>
<feature type="non-terminal residue" evidence="1">
    <location>
        <position position="53"/>
    </location>
</feature>
<evidence type="ECO:0000313" key="2">
    <source>
        <dbReference type="Proteomes" id="UP000479000"/>
    </source>
</evidence>
<name>A0A6H5H3L8_9HEMI</name>
<dbReference type="EMBL" id="CADCXU010022692">
    <property type="protein sequence ID" value="CAB0010075.1"/>
    <property type="molecule type" value="Genomic_DNA"/>
</dbReference>
<accession>A0A6H5H3L8</accession>
<sequence>MFGPPIGRKGLVDFNSRSREPPHISAHISEREECPIPAVVDMRFYVGNMQVGQ</sequence>
<organism evidence="1 2">
    <name type="scientific">Nesidiocoris tenuis</name>
    <dbReference type="NCBI Taxonomy" id="355587"/>
    <lineage>
        <taxon>Eukaryota</taxon>
        <taxon>Metazoa</taxon>
        <taxon>Ecdysozoa</taxon>
        <taxon>Arthropoda</taxon>
        <taxon>Hexapoda</taxon>
        <taxon>Insecta</taxon>
        <taxon>Pterygota</taxon>
        <taxon>Neoptera</taxon>
        <taxon>Paraneoptera</taxon>
        <taxon>Hemiptera</taxon>
        <taxon>Heteroptera</taxon>
        <taxon>Panheteroptera</taxon>
        <taxon>Cimicomorpha</taxon>
        <taxon>Miridae</taxon>
        <taxon>Dicyphina</taxon>
        <taxon>Nesidiocoris</taxon>
    </lineage>
</organism>
<keyword evidence="2" id="KW-1185">Reference proteome</keyword>
<gene>
    <name evidence="1" type="ORF">NTEN_LOCUS15135</name>
</gene>
<dbReference type="Proteomes" id="UP000479000">
    <property type="component" value="Unassembled WGS sequence"/>
</dbReference>
<evidence type="ECO:0000313" key="1">
    <source>
        <dbReference type="EMBL" id="CAB0010075.1"/>
    </source>
</evidence>
<protein>
    <submittedName>
        <fullName evidence="1">Uncharacterized protein</fullName>
    </submittedName>
</protein>
<dbReference type="AlphaFoldDB" id="A0A6H5H3L8"/>
<proteinExistence type="predicted"/>